<evidence type="ECO:0000256" key="1">
    <source>
        <dbReference type="SAM" id="MobiDB-lite"/>
    </source>
</evidence>
<evidence type="ECO:0000313" key="3">
    <source>
        <dbReference type="Proteomes" id="UP001310890"/>
    </source>
</evidence>
<feature type="compositionally biased region" description="Low complexity" evidence="1">
    <location>
        <begin position="428"/>
        <end position="442"/>
    </location>
</feature>
<feature type="compositionally biased region" description="Polar residues" evidence="1">
    <location>
        <begin position="50"/>
        <end position="69"/>
    </location>
</feature>
<accession>A0AAN7YKF3</accession>
<feature type="compositionally biased region" description="Polar residues" evidence="1">
    <location>
        <begin position="1"/>
        <end position="11"/>
    </location>
</feature>
<feature type="region of interest" description="Disordered" evidence="1">
    <location>
        <begin position="1"/>
        <end position="208"/>
    </location>
</feature>
<protein>
    <submittedName>
        <fullName evidence="2">Uncharacterized protein</fullName>
    </submittedName>
</protein>
<dbReference type="EMBL" id="JAVRRL010000026">
    <property type="protein sequence ID" value="KAK5113058.1"/>
    <property type="molecule type" value="Genomic_DNA"/>
</dbReference>
<comment type="caution">
    <text evidence="2">The sequence shown here is derived from an EMBL/GenBank/DDBJ whole genome shotgun (WGS) entry which is preliminary data.</text>
</comment>
<organism evidence="2 3">
    <name type="scientific">Meristemomyces frigidus</name>
    <dbReference type="NCBI Taxonomy" id="1508187"/>
    <lineage>
        <taxon>Eukaryota</taxon>
        <taxon>Fungi</taxon>
        <taxon>Dikarya</taxon>
        <taxon>Ascomycota</taxon>
        <taxon>Pezizomycotina</taxon>
        <taxon>Dothideomycetes</taxon>
        <taxon>Dothideomycetidae</taxon>
        <taxon>Mycosphaerellales</taxon>
        <taxon>Teratosphaeriaceae</taxon>
        <taxon>Meristemomyces</taxon>
    </lineage>
</organism>
<gene>
    <name evidence="2" type="ORF">LTR62_003637</name>
</gene>
<dbReference type="AlphaFoldDB" id="A0AAN7YKF3"/>
<reference evidence="2" key="1">
    <citation type="submission" date="2023-08" db="EMBL/GenBank/DDBJ databases">
        <title>Black Yeasts Isolated from many extreme environments.</title>
        <authorList>
            <person name="Coleine C."/>
            <person name="Stajich J.E."/>
            <person name="Selbmann L."/>
        </authorList>
    </citation>
    <scope>NUCLEOTIDE SEQUENCE</scope>
    <source>
        <strain evidence="2">CCFEE 5401</strain>
    </source>
</reference>
<feature type="region of interest" description="Disordered" evidence="1">
    <location>
        <begin position="387"/>
        <end position="442"/>
    </location>
</feature>
<evidence type="ECO:0000313" key="2">
    <source>
        <dbReference type="EMBL" id="KAK5113058.1"/>
    </source>
</evidence>
<sequence>MSSRVLSSSLGATERQVVRRQWQQTGQCHRCFHASSRKRAGENGVAGDGTTPSNKSPRGPSRQQRSAQISEEVRLLNRQTPSLGSSKTQNVPQDYTVGPQGTGESLTSGRMGEKAPPGREGPFAQGVGRMAGGRRDEGMGAGNTQIRGIRTPDNRAEEPSQGGESVLGATEALSGADTATSTRSDEAAIETARPKRKTTIQSPSTSYKPPVLSYDGLVRNGNSASTIAANNFGGTIIDQLKLVAEPGQRPGHREAESLARKLIAGQVVRFASAKERDAAHAKANEMMAYENNKGMTDQQKAIKLPKRNRRPDKPDAYFQPLPDTVKTMMMDKMVNGVYDEEDILGGAQKYKQPVLNTLAKLSLLNSTYLSSDSDRFLKKVRSLLPAQTAQAGGARPAVKSPGAATGAGGPSGSVQRSGQQMPGQLAGRQQAASSKRGAAAPA</sequence>
<name>A0AAN7YKF3_9PEZI</name>
<proteinExistence type="predicted"/>
<feature type="compositionally biased region" description="Polar residues" evidence="1">
    <location>
        <begin position="77"/>
        <end position="93"/>
    </location>
</feature>
<dbReference type="Proteomes" id="UP001310890">
    <property type="component" value="Unassembled WGS sequence"/>
</dbReference>